<name>A0A9W4U8A7_9PLEO</name>
<protein>
    <submittedName>
        <fullName evidence="2">Uncharacterized protein</fullName>
    </submittedName>
</protein>
<dbReference type="AlphaFoldDB" id="A0A9W4U8A7"/>
<evidence type="ECO:0000256" key="1">
    <source>
        <dbReference type="SAM" id="MobiDB-lite"/>
    </source>
</evidence>
<sequence>MKETSRGHGSPYPPFLLRPSFRPSCLTNPIEEEKKKEVEVEENSKTVKKKKEGESSLPLFFEAVVEISKARQNKTLPPVMVSFLRHYFLAPSLPFHPKRRHFSGYIDCSRKGTIPLKNKPEARDQPTR</sequence>
<organism evidence="2 3">
    <name type="scientific">Periconia digitata</name>
    <dbReference type="NCBI Taxonomy" id="1303443"/>
    <lineage>
        <taxon>Eukaryota</taxon>
        <taxon>Fungi</taxon>
        <taxon>Dikarya</taxon>
        <taxon>Ascomycota</taxon>
        <taxon>Pezizomycotina</taxon>
        <taxon>Dothideomycetes</taxon>
        <taxon>Pleosporomycetidae</taxon>
        <taxon>Pleosporales</taxon>
        <taxon>Massarineae</taxon>
        <taxon>Periconiaceae</taxon>
        <taxon>Periconia</taxon>
    </lineage>
</organism>
<proteinExistence type="predicted"/>
<gene>
    <name evidence="2" type="ORF">PDIGIT_LOCUS4597</name>
</gene>
<dbReference type="Proteomes" id="UP001152607">
    <property type="component" value="Unassembled WGS sequence"/>
</dbReference>
<evidence type="ECO:0000313" key="2">
    <source>
        <dbReference type="EMBL" id="CAI6331572.1"/>
    </source>
</evidence>
<keyword evidence="3" id="KW-1185">Reference proteome</keyword>
<comment type="caution">
    <text evidence="2">The sequence shown here is derived from an EMBL/GenBank/DDBJ whole genome shotgun (WGS) entry which is preliminary data.</text>
</comment>
<dbReference type="EMBL" id="CAOQHR010000003">
    <property type="protein sequence ID" value="CAI6331572.1"/>
    <property type="molecule type" value="Genomic_DNA"/>
</dbReference>
<reference evidence="2" key="1">
    <citation type="submission" date="2023-01" db="EMBL/GenBank/DDBJ databases">
        <authorList>
            <person name="Van Ghelder C."/>
            <person name="Rancurel C."/>
        </authorList>
    </citation>
    <scope>NUCLEOTIDE SEQUENCE</scope>
    <source>
        <strain evidence="2">CNCM I-4278</strain>
    </source>
</reference>
<accession>A0A9W4U8A7</accession>
<feature type="region of interest" description="Disordered" evidence="1">
    <location>
        <begin position="1"/>
        <end position="22"/>
    </location>
</feature>
<evidence type="ECO:0000313" key="3">
    <source>
        <dbReference type="Proteomes" id="UP001152607"/>
    </source>
</evidence>